<proteinExistence type="predicted"/>
<dbReference type="AlphaFoldDB" id="A0A844B052"/>
<comment type="caution">
    <text evidence="1">The sequence shown here is derived from an EMBL/GenBank/DDBJ whole genome shotgun (WGS) entry which is preliminary data.</text>
</comment>
<dbReference type="InterPro" id="IPR021270">
    <property type="entry name" value="DUF2849"/>
</dbReference>
<accession>A0A844B052</accession>
<evidence type="ECO:0000313" key="1">
    <source>
        <dbReference type="EMBL" id="MRH19756.1"/>
    </source>
</evidence>
<dbReference type="Pfam" id="PF11011">
    <property type="entry name" value="DUF2849"/>
    <property type="match status" value="1"/>
</dbReference>
<gene>
    <name evidence="1" type="ORF">GH815_02025</name>
</gene>
<dbReference type="RefSeq" id="WP_153747074.1">
    <property type="nucleotide sequence ID" value="NZ_BAAADI010000014.1"/>
</dbReference>
<name>A0A844B052_9RHOB</name>
<dbReference type="Proteomes" id="UP000466730">
    <property type="component" value="Unassembled WGS sequence"/>
</dbReference>
<reference evidence="1 2" key="1">
    <citation type="submission" date="2019-11" db="EMBL/GenBank/DDBJ databases">
        <title>Draft Whole-Genome sequence of the marine photosynthetic bacterium Rhodovulum strictum DSM 11289.</title>
        <authorList>
            <person name="Kyndt J.A."/>
            <person name="Meyer T.E."/>
        </authorList>
    </citation>
    <scope>NUCLEOTIDE SEQUENCE [LARGE SCALE GENOMIC DNA]</scope>
    <source>
        <strain evidence="1 2">DSM 11289</strain>
    </source>
</reference>
<sequence>MSRIVMPVVVAANDLFDGDPVWMTPGGNWSRSLADAEVIGDLAEAQARLAAAVAQADRVVGAYMAEVRPGPFGPVPVDFRERVRARGPAPFVLPAQAAE</sequence>
<organism evidence="1 2">
    <name type="scientific">Rhodovulum strictum</name>
    <dbReference type="NCBI Taxonomy" id="58314"/>
    <lineage>
        <taxon>Bacteria</taxon>
        <taxon>Pseudomonadati</taxon>
        <taxon>Pseudomonadota</taxon>
        <taxon>Alphaproteobacteria</taxon>
        <taxon>Rhodobacterales</taxon>
        <taxon>Paracoccaceae</taxon>
        <taxon>Rhodovulum</taxon>
    </lineage>
</organism>
<dbReference type="EMBL" id="WJPO01000002">
    <property type="protein sequence ID" value="MRH19756.1"/>
    <property type="molecule type" value="Genomic_DNA"/>
</dbReference>
<protein>
    <submittedName>
        <fullName evidence="1">DUF2849 domain-containing protein</fullName>
    </submittedName>
</protein>
<evidence type="ECO:0000313" key="2">
    <source>
        <dbReference type="Proteomes" id="UP000466730"/>
    </source>
</evidence>
<keyword evidence="2" id="KW-1185">Reference proteome</keyword>
<dbReference type="OrthoDB" id="5738806at2"/>